<dbReference type="Proteomes" id="UP000298327">
    <property type="component" value="Unassembled WGS sequence"/>
</dbReference>
<reference evidence="2 3" key="1">
    <citation type="submission" date="2019-02" db="EMBL/GenBank/DDBJ databases">
        <title>Genome sequencing of the rare red list fungi Dentipellis fragilis.</title>
        <authorList>
            <person name="Buettner E."/>
            <person name="Kellner H."/>
        </authorList>
    </citation>
    <scope>NUCLEOTIDE SEQUENCE [LARGE SCALE GENOMIC DNA]</scope>
    <source>
        <strain evidence="2 3">DSM 105465</strain>
    </source>
</reference>
<keyword evidence="3" id="KW-1185">Reference proteome</keyword>
<evidence type="ECO:0000256" key="1">
    <source>
        <dbReference type="SAM" id="MobiDB-lite"/>
    </source>
</evidence>
<organism evidence="2 3">
    <name type="scientific">Dentipellis fragilis</name>
    <dbReference type="NCBI Taxonomy" id="205917"/>
    <lineage>
        <taxon>Eukaryota</taxon>
        <taxon>Fungi</taxon>
        <taxon>Dikarya</taxon>
        <taxon>Basidiomycota</taxon>
        <taxon>Agaricomycotina</taxon>
        <taxon>Agaricomycetes</taxon>
        <taxon>Russulales</taxon>
        <taxon>Hericiaceae</taxon>
        <taxon>Dentipellis</taxon>
    </lineage>
</organism>
<dbReference type="EMBL" id="SEOQ01000754">
    <property type="protein sequence ID" value="TFY57393.1"/>
    <property type="molecule type" value="Genomic_DNA"/>
</dbReference>
<dbReference type="AlphaFoldDB" id="A0A4Y9Y6H7"/>
<sequence>MYMEDRSFSSRTSSVHHAGVQSGCDHSRGPGSVAEVITFCAITTTFLRIPLRPCLFYSPTHLSSMIPPTPRPTKSRRRVYAWIARRQDDAAHSTPKYTLSTVEAEKWMETREVESYVPAAFAEVLSTAVCLLPTLSLLPLLLFSTLHHRTISPASVSASAFLLDEDIRSAATTRERAATITTSLRQKATSMTHSDGRIFAFTPGPARSVPPSIRPFTYQ</sequence>
<evidence type="ECO:0000313" key="2">
    <source>
        <dbReference type="EMBL" id="TFY57393.1"/>
    </source>
</evidence>
<proteinExistence type="predicted"/>
<feature type="region of interest" description="Disordered" evidence="1">
    <location>
        <begin position="1"/>
        <end position="28"/>
    </location>
</feature>
<evidence type="ECO:0000313" key="3">
    <source>
        <dbReference type="Proteomes" id="UP000298327"/>
    </source>
</evidence>
<name>A0A4Y9Y6H7_9AGAM</name>
<accession>A0A4Y9Y6H7</accession>
<comment type="caution">
    <text evidence="2">The sequence shown here is derived from an EMBL/GenBank/DDBJ whole genome shotgun (WGS) entry which is preliminary data.</text>
</comment>
<gene>
    <name evidence="2" type="ORF">EVG20_g8568</name>
</gene>
<protein>
    <submittedName>
        <fullName evidence="2">Uncharacterized protein</fullName>
    </submittedName>
</protein>